<evidence type="ECO:0000256" key="1">
    <source>
        <dbReference type="SAM" id="MobiDB-lite"/>
    </source>
</evidence>
<evidence type="ECO:0000313" key="2">
    <source>
        <dbReference type="EMBL" id="VDP13910.1"/>
    </source>
</evidence>
<gene>
    <name evidence="2" type="ORF">OFLC_LOCUS13499</name>
</gene>
<feature type="compositionally biased region" description="Polar residues" evidence="1">
    <location>
        <begin position="54"/>
        <end position="66"/>
    </location>
</feature>
<evidence type="ECO:0000313" key="3">
    <source>
        <dbReference type="Proteomes" id="UP000267606"/>
    </source>
</evidence>
<feature type="region of interest" description="Disordered" evidence="1">
    <location>
        <begin position="54"/>
        <end position="75"/>
    </location>
</feature>
<dbReference type="Proteomes" id="UP000267606">
    <property type="component" value="Unassembled WGS sequence"/>
</dbReference>
<dbReference type="WBParaSite" id="OFLC_0001350001-mRNA-1">
    <property type="protein sequence ID" value="OFLC_0001350001-mRNA-1"/>
    <property type="gene ID" value="OFLC_0001350001"/>
</dbReference>
<dbReference type="EMBL" id="UZAJ01040231">
    <property type="protein sequence ID" value="VDP13910.1"/>
    <property type="molecule type" value="Genomic_DNA"/>
</dbReference>
<evidence type="ECO:0000313" key="4">
    <source>
        <dbReference type="WBParaSite" id="OFLC_0001350001-mRNA-1"/>
    </source>
</evidence>
<keyword evidence="3" id="KW-1185">Reference proteome</keyword>
<organism evidence="4">
    <name type="scientific">Onchocerca flexuosa</name>
    <dbReference type="NCBI Taxonomy" id="387005"/>
    <lineage>
        <taxon>Eukaryota</taxon>
        <taxon>Metazoa</taxon>
        <taxon>Ecdysozoa</taxon>
        <taxon>Nematoda</taxon>
        <taxon>Chromadorea</taxon>
        <taxon>Rhabditida</taxon>
        <taxon>Spirurina</taxon>
        <taxon>Spiruromorpha</taxon>
        <taxon>Filarioidea</taxon>
        <taxon>Onchocercidae</taxon>
        <taxon>Onchocerca</taxon>
    </lineage>
</organism>
<name>A0A183I187_9BILA</name>
<protein>
    <submittedName>
        <fullName evidence="4">CCDC92 domain-containing protein</fullName>
    </submittedName>
</protein>
<sequence>MSQNAAQIRKQLINLEREERALQRLCVHFTGLLRAVELESMRLNALKSMLQSSQCTSSPNASSIPDLNSIKALDS</sequence>
<accession>A0A183I187</accession>
<reference evidence="2 3" key="2">
    <citation type="submission" date="2018-11" db="EMBL/GenBank/DDBJ databases">
        <authorList>
            <consortium name="Pathogen Informatics"/>
        </authorList>
    </citation>
    <scope>NUCLEOTIDE SEQUENCE [LARGE SCALE GENOMIC DNA]</scope>
</reference>
<dbReference type="AlphaFoldDB" id="A0A183I187"/>
<reference evidence="4" key="1">
    <citation type="submission" date="2016-06" db="UniProtKB">
        <authorList>
            <consortium name="WormBaseParasite"/>
        </authorList>
    </citation>
    <scope>IDENTIFICATION</scope>
</reference>
<proteinExistence type="predicted"/>